<protein>
    <submittedName>
        <fullName evidence="1">Uncharacterized protein</fullName>
    </submittedName>
</protein>
<gene>
    <name evidence="1" type="ORF">RsTaC01_1031</name>
</gene>
<dbReference type="Proteomes" id="UP001335720">
    <property type="component" value="Chromosome"/>
</dbReference>
<name>A0AA48L1N2_9FIRM</name>
<organism evidence="1">
    <name type="scientific">Candidatus Paraimprobicoccus trichonymphae</name>
    <dbReference type="NCBI Taxonomy" id="3033793"/>
    <lineage>
        <taxon>Bacteria</taxon>
        <taxon>Bacillati</taxon>
        <taxon>Bacillota</taxon>
        <taxon>Clostridia</taxon>
        <taxon>Candidatus Paraimprobicoccus</taxon>
    </lineage>
</organism>
<dbReference type="AlphaFoldDB" id="A0AA48L1N2"/>
<dbReference type="EMBL" id="AP027925">
    <property type="protein sequence ID" value="BED93075.1"/>
    <property type="molecule type" value="Genomic_DNA"/>
</dbReference>
<sequence>MNGIEINLTITRPNGNELKFEVMINKSVSTEVLLELKRKHLMKFFVDSDGSGTGPQYYTLSFNFNNNPNVMKKAADSLLGISNFFTDIDAKDLFDASVVSKFRSLEKQESDDDNIINKWIVAFKNAKV</sequence>
<reference evidence="1" key="1">
    <citation type="journal article" date="2023" name="ISME J.">
        <title>Emergence of putative energy parasites within Clostridia revealed by genome analysis of a novel endosymbiotic clade.</title>
        <authorList>
            <person name="Takahashi K."/>
            <person name="Kuwahara H."/>
            <person name="Horikawa Y."/>
            <person name="Izawa K."/>
            <person name="Kato D."/>
            <person name="Inagaki T."/>
            <person name="Yuki M."/>
            <person name="Ohkuma M."/>
            <person name="Hongoh Y."/>
        </authorList>
    </citation>
    <scope>NUCLEOTIDE SEQUENCE</scope>
    <source>
        <strain evidence="1">RsTa-C01</strain>
    </source>
</reference>
<proteinExistence type="predicted"/>
<dbReference type="KEGG" id="ptrh:RsTaC01_1031"/>
<evidence type="ECO:0000313" key="1">
    <source>
        <dbReference type="EMBL" id="BED93075.1"/>
    </source>
</evidence>
<accession>A0AA48L1N2</accession>